<dbReference type="SMART" id="SM00409">
    <property type="entry name" value="IG"/>
    <property type="match status" value="1"/>
</dbReference>
<name>A0A979EWR0_ICTPU</name>
<evidence type="ECO:0000259" key="5">
    <source>
        <dbReference type="PROSITE" id="PS50835"/>
    </source>
</evidence>
<dbReference type="InterPro" id="IPR003599">
    <property type="entry name" value="Ig_sub"/>
</dbReference>
<evidence type="ECO:0000313" key="7">
    <source>
        <dbReference type="RefSeq" id="XP_047012169.1"/>
    </source>
</evidence>
<dbReference type="Proteomes" id="UP000221080">
    <property type="component" value="Chromosome 6"/>
</dbReference>
<evidence type="ECO:0000256" key="4">
    <source>
        <dbReference type="SAM" id="MobiDB-lite"/>
    </source>
</evidence>
<feature type="region of interest" description="Disordered" evidence="4">
    <location>
        <begin position="1232"/>
        <end position="1269"/>
    </location>
</feature>
<sequence length="1666" mass="188490">MSSEGDPGGQASTTALSTVAVQAGDTQIIVAVLKCGELVQLQLTEAHPDLLEIGNNQDETKKLLEEHDQLLFKLKRNEGGVRVLLEEADKTAEENEGEEDVYKAMALSLSEAWKMLVSHLEKRRSLLQLACHFYDHALEFAIQIDEAEELQCAGRELNTDVCLTELKHKYSRVKRGLLQKSMLALNKSYELLDFLKRFEAEEALRYGGGARGARNSYRKVDGLMELLQDRRRAVDQCMARQIHHQDVKNTISEWEKQEQEVTRWFKENADPFLERNQMGSSLSESEELLQEHKEFELKAKQWTPVVERLLQQASELLSLSDHAKLDSISEKSQNLRTTNEQFWDLMMCRLGHLHESNSFFNSANKAFEILGTIESTIKGLRTWTVQLTELAKKHEELHRSIKDAAAEPLQRGQLILQKLSPQSAQVGGVQRMLGYIRERVDGLSKQCQAYRELAGKKQQLLSSFDDLEEKISSWIKSSNGVLSSSTEPGFSLSEAEEVLNKHLELSTHTQCVMGESDASDGMIKGLRKVEAAEAVELSNRASVLREQLKTLQRNISIRLESLRSYVSFLCSAKEVEDLVKTLLDCYKKRAEEENEETVASMKEDMDARWQKFLQKFLSMQDQGNNFIKSSTMMSETLSLNVKAAANVVEKTTDNLSRKKAELTDLWTSWQLHYSQLKSVKKQWKQFKDHLKKVVNELKSLEGILAPASKLDLGSDLQSVSKLQESFSSTKPQFMQLNAEVEFLVKTSELLPLKGIPMKEKNERVSELLLVHQRVRDKIREYETVLSMAVKFHRVYQEVSECSGVFGVIKPDFSDPQLDNLLNAEPLKGSSDPTQARIQLSQHQERQNHVRHLYKLAISLASDITSTVQQPQTVFSVQEKMEHLCQGSVIWAAQASQCEENLMSNMHYCVLKEEISELRESFKDIKKKFNNLKFNYMKKNEKLRNMKAVKNQIQQIDIYLEKLQILKMKLQAFTVSSSSEKHLIGSSPRELEDSINELQRQVGDFDRTVEDYKQNLELSMKLQQAMEEFEFWCEEASSTIVRVGKYSSECKTKEAISSLHKQFEKFVLPTIPQQEERIRQVTELAVRLYGAEEGTRYMEKTVNKHNEIVESIKELLSGLVDLEAKLQAKSLNAQFAEENKTYDTIETPEAKETGHTPEIMGQGSTKDDLVTKKSERMKPQMCKLQSQDTLLSETSCYMQKAYSKSTVQTITSKSTVERKEQTHTSFLHTHTFNVSSSPVERDRSISALQQNKRSSQDDTPPAQGECHTASHCSEFQKAEKQTAGLRGHHEKFQGVSGSHTAAHTLHADVKSEVLLPGEEDLFSRCAPGSGLPPDRDFHPDHLSEESLSNDEYECTSPDDISLPPLSETPESNMVQSENDLDDGYCVSSHSLHRSQYSQQCHSRHSDPLHFRTEESFPSPMTGPTSRFKAESSSFVHSPLNVPTPPLVSSTISSILKSSNSKGLAECQQTVYSMHESRIEMQECVHEPASARHSSDARAGNMHASLKPLTSEKEPELCRPTAIREEIKRSSSARAMGNLAAGQSPNFSKHLCNTIVMEGSPVTLEVEVTGFPEPALTWFKNGQELRSDERISLSHKEGKHVLFIERAAERDSGQYLVRASSSGGTVSSSSMLQVKGNSCSDFDTLKLDWQTCFGTLCVLLWLLYLLVL</sequence>
<feature type="domain" description="Ig-like" evidence="5">
    <location>
        <begin position="1543"/>
        <end position="1631"/>
    </location>
</feature>
<reference evidence="6" key="1">
    <citation type="journal article" date="2016" name="Nat. Commun.">
        <title>The channel catfish genome sequence provides insights into the evolution of scale formation in teleosts.</title>
        <authorList>
            <person name="Liu Z."/>
            <person name="Liu S."/>
            <person name="Yao J."/>
            <person name="Bao L."/>
            <person name="Zhang J."/>
            <person name="Li Y."/>
            <person name="Jiang C."/>
            <person name="Sun L."/>
            <person name="Wang R."/>
            <person name="Zhang Y."/>
            <person name="Zhou T."/>
            <person name="Zeng Q."/>
            <person name="Fu Q."/>
            <person name="Gao S."/>
            <person name="Li N."/>
            <person name="Koren S."/>
            <person name="Jiang Y."/>
            <person name="Zimin A."/>
            <person name="Xu P."/>
            <person name="Phillippy A.M."/>
            <person name="Geng X."/>
            <person name="Song L."/>
            <person name="Sun F."/>
            <person name="Li C."/>
            <person name="Wang X."/>
            <person name="Chen A."/>
            <person name="Jin Y."/>
            <person name="Yuan Z."/>
            <person name="Yang Y."/>
            <person name="Tan S."/>
            <person name="Peatman E."/>
            <person name="Lu J."/>
            <person name="Qin Z."/>
            <person name="Dunham R."/>
            <person name="Li Z."/>
            <person name="Sonstegard T."/>
            <person name="Feng J."/>
            <person name="Danzmann R.G."/>
            <person name="Schroeder S."/>
            <person name="Scheffler B."/>
            <person name="Duke M.V."/>
            <person name="Ballard L."/>
            <person name="Kucuktas H."/>
            <person name="Kaltenboeck L."/>
            <person name="Liu H."/>
            <person name="Armbruster J."/>
            <person name="Xie Y."/>
            <person name="Kirby M.L."/>
            <person name="Tian Y."/>
            <person name="Flanagan M.E."/>
            <person name="Mu W."/>
            <person name="Waldbieser G.C."/>
        </authorList>
    </citation>
    <scope>NUCLEOTIDE SEQUENCE [LARGE SCALE GENOMIC DNA]</scope>
    <source>
        <strain evidence="6">SDA103</strain>
    </source>
</reference>
<dbReference type="PROSITE" id="PS50835">
    <property type="entry name" value="IG_LIKE"/>
    <property type="match status" value="1"/>
</dbReference>
<dbReference type="InterPro" id="IPR013098">
    <property type="entry name" value="Ig_I-set"/>
</dbReference>
<dbReference type="Pfam" id="PF25101">
    <property type="entry name" value="Spectrin_7"/>
    <property type="match status" value="1"/>
</dbReference>
<dbReference type="InterPro" id="IPR036179">
    <property type="entry name" value="Ig-like_dom_sf"/>
</dbReference>
<dbReference type="GO" id="GO:0005737">
    <property type="term" value="C:cytoplasm"/>
    <property type="evidence" value="ECO:0007669"/>
    <property type="project" value="UniProtKB-SubCell"/>
</dbReference>
<keyword evidence="2" id="KW-0963">Cytoplasm</keyword>
<dbReference type="PANTHER" id="PTHR42757:SF44">
    <property type="entry name" value="COILED-COIL DOMAIN-CONTAINING PROTEIN 141"/>
    <property type="match status" value="1"/>
</dbReference>
<dbReference type="InterPro" id="IPR007110">
    <property type="entry name" value="Ig-like_dom"/>
</dbReference>
<evidence type="ECO:0000313" key="6">
    <source>
        <dbReference type="Proteomes" id="UP000221080"/>
    </source>
</evidence>
<protein>
    <submittedName>
        <fullName evidence="7">Coiled-coil domain-containing protein 141 isoform X1</fullName>
    </submittedName>
</protein>
<dbReference type="InterPro" id="IPR058157">
    <property type="entry name" value="Spectrin_met"/>
</dbReference>
<accession>A0A979EWR0</accession>
<feature type="region of interest" description="Disordered" evidence="4">
    <location>
        <begin position="1323"/>
        <end position="1380"/>
    </location>
</feature>
<keyword evidence="3" id="KW-0393">Immunoglobulin domain</keyword>
<feature type="region of interest" description="Disordered" evidence="4">
    <location>
        <begin position="1395"/>
        <end position="1427"/>
    </location>
</feature>
<evidence type="ECO:0000256" key="1">
    <source>
        <dbReference type="ARBA" id="ARBA00004496"/>
    </source>
</evidence>
<gene>
    <name evidence="7" type="primary">ccdc141</name>
</gene>
<dbReference type="SMART" id="SM00150">
    <property type="entry name" value="SPEC"/>
    <property type="match status" value="5"/>
</dbReference>
<dbReference type="Gene3D" id="2.60.40.10">
    <property type="entry name" value="Immunoglobulins"/>
    <property type="match status" value="1"/>
</dbReference>
<dbReference type="InterPro" id="IPR018159">
    <property type="entry name" value="Spectrin/alpha-actinin"/>
</dbReference>
<dbReference type="SUPFAM" id="SSF46966">
    <property type="entry name" value="Spectrin repeat"/>
    <property type="match status" value="4"/>
</dbReference>
<dbReference type="InterPro" id="IPR050876">
    <property type="entry name" value="IgLON_domain"/>
</dbReference>
<dbReference type="Pfam" id="PF07679">
    <property type="entry name" value="I-set"/>
    <property type="match status" value="1"/>
</dbReference>
<dbReference type="InterPro" id="IPR013783">
    <property type="entry name" value="Ig-like_fold"/>
</dbReference>
<evidence type="ECO:0000256" key="3">
    <source>
        <dbReference type="ARBA" id="ARBA00023319"/>
    </source>
</evidence>
<dbReference type="Gene3D" id="1.20.58.60">
    <property type="match status" value="5"/>
</dbReference>
<dbReference type="RefSeq" id="XP_047012169.1">
    <property type="nucleotide sequence ID" value="XM_047156213.2"/>
</dbReference>
<dbReference type="SMART" id="SM00408">
    <property type="entry name" value="IGc2"/>
    <property type="match status" value="1"/>
</dbReference>
<dbReference type="FunFam" id="2.60.40.10:FF:000425">
    <property type="entry name" value="Myosin light chain kinase"/>
    <property type="match status" value="1"/>
</dbReference>
<organism evidence="6 7">
    <name type="scientific">Ictalurus punctatus</name>
    <name type="common">Channel catfish</name>
    <name type="synonym">Silurus punctatus</name>
    <dbReference type="NCBI Taxonomy" id="7998"/>
    <lineage>
        <taxon>Eukaryota</taxon>
        <taxon>Metazoa</taxon>
        <taxon>Chordata</taxon>
        <taxon>Craniata</taxon>
        <taxon>Vertebrata</taxon>
        <taxon>Euteleostomi</taxon>
        <taxon>Actinopterygii</taxon>
        <taxon>Neopterygii</taxon>
        <taxon>Teleostei</taxon>
        <taxon>Ostariophysi</taxon>
        <taxon>Siluriformes</taxon>
        <taxon>Ictaluridae</taxon>
        <taxon>Ictalurus</taxon>
    </lineage>
</organism>
<proteinExistence type="predicted"/>
<dbReference type="GeneID" id="108266648"/>
<feature type="compositionally biased region" description="Polar residues" evidence="4">
    <location>
        <begin position="1367"/>
        <end position="1376"/>
    </location>
</feature>
<feature type="compositionally biased region" description="Basic and acidic residues" evidence="4">
    <location>
        <begin position="1332"/>
        <end position="1343"/>
    </location>
</feature>
<feature type="compositionally biased region" description="Basic and acidic residues" evidence="4">
    <location>
        <begin position="1402"/>
        <end position="1413"/>
    </location>
</feature>
<evidence type="ECO:0000256" key="2">
    <source>
        <dbReference type="ARBA" id="ARBA00022490"/>
    </source>
</evidence>
<dbReference type="CTD" id="285025"/>
<keyword evidence="6" id="KW-1185">Reference proteome</keyword>
<dbReference type="SUPFAM" id="SSF48726">
    <property type="entry name" value="Immunoglobulin"/>
    <property type="match status" value="1"/>
</dbReference>
<dbReference type="InterPro" id="IPR003598">
    <property type="entry name" value="Ig_sub2"/>
</dbReference>
<dbReference type="OrthoDB" id="9333799at2759"/>
<dbReference type="PANTHER" id="PTHR42757">
    <property type="entry name" value="IGLON FAMILY OF IMMUNOGLOBULIN SUPERFAMILY-RELATED"/>
    <property type="match status" value="1"/>
</dbReference>
<reference evidence="7" key="2">
    <citation type="submission" date="2025-08" db="UniProtKB">
        <authorList>
            <consortium name="RefSeq"/>
        </authorList>
    </citation>
    <scope>IDENTIFICATION</scope>
    <source>
        <tissue evidence="7">Blood</tissue>
    </source>
</reference>
<comment type="subcellular location">
    <subcellularLocation>
        <location evidence="1">Cytoplasm</location>
    </subcellularLocation>
</comment>